<reference evidence="1" key="1">
    <citation type="journal article" date="2014" name="Front. Microbiol.">
        <title>High frequency of phylogenetically diverse reductive dehalogenase-homologous genes in deep subseafloor sedimentary metagenomes.</title>
        <authorList>
            <person name="Kawai M."/>
            <person name="Futagami T."/>
            <person name="Toyoda A."/>
            <person name="Takaki Y."/>
            <person name="Nishi S."/>
            <person name="Hori S."/>
            <person name="Arai W."/>
            <person name="Tsubouchi T."/>
            <person name="Morono Y."/>
            <person name="Uchiyama I."/>
            <person name="Ito T."/>
            <person name="Fujiyama A."/>
            <person name="Inagaki F."/>
            <person name="Takami H."/>
        </authorList>
    </citation>
    <scope>NUCLEOTIDE SEQUENCE</scope>
    <source>
        <strain evidence="1">Expedition CK06-06</strain>
    </source>
</reference>
<gene>
    <name evidence="1" type="ORF">S12H4_13646</name>
</gene>
<dbReference type="AlphaFoldDB" id="X1SC49"/>
<comment type="caution">
    <text evidence="1">The sequence shown here is derived from an EMBL/GenBank/DDBJ whole genome shotgun (WGS) entry which is preliminary data.</text>
</comment>
<name>X1SC49_9ZZZZ</name>
<dbReference type="EMBL" id="BARW01006498">
    <property type="protein sequence ID" value="GAI76701.1"/>
    <property type="molecule type" value="Genomic_DNA"/>
</dbReference>
<sequence length="35" mass="4015">GQIEKFVLNDESGAERIRKGFRLAPYEEYKSPGTK</sequence>
<evidence type="ECO:0000313" key="1">
    <source>
        <dbReference type="EMBL" id="GAI76701.1"/>
    </source>
</evidence>
<feature type="non-terminal residue" evidence="1">
    <location>
        <position position="1"/>
    </location>
</feature>
<organism evidence="1">
    <name type="scientific">marine sediment metagenome</name>
    <dbReference type="NCBI Taxonomy" id="412755"/>
    <lineage>
        <taxon>unclassified sequences</taxon>
        <taxon>metagenomes</taxon>
        <taxon>ecological metagenomes</taxon>
    </lineage>
</organism>
<accession>X1SC49</accession>
<protein>
    <submittedName>
        <fullName evidence="1">Uncharacterized protein</fullName>
    </submittedName>
</protein>
<proteinExistence type="predicted"/>